<accession>A0A0P1BAR8</accession>
<dbReference type="EMBL" id="CCYA01000206">
    <property type="protein sequence ID" value="CEH13158.1"/>
    <property type="molecule type" value="Genomic_DNA"/>
</dbReference>
<organism evidence="2 3">
    <name type="scientific">Ceraceosorus bombacis</name>
    <dbReference type="NCBI Taxonomy" id="401625"/>
    <lineage>
        <taxon>Eukaryota</taxon>
        <taxon>Fungi</taxon>
        <taxon>Dikarya</taxon>
        <taxon>Basidiomycota</taxon>
        <taxon>Ustilaginomycotina</taxon>
        <taxon>Exobasidiomycetes</taxon>
        <taxon>Ceraceosorales</taxon>
        <taxon>Ceraceosoraceae</taxon>
        <taxon>Ceraceosorus</taxon>
    </lineage>
</organism>
<sequence>MWPTSAPLNASFWASVTDEMLARPSLIDAFRTRQGRNSPRTKPFPSDEARQAQVCYMRSGSSVTGQMCPQGYGSVQS</sequence>
<evidence type="ECO:0000256" key="1">
    <source>
        <dbReference type="SAM" id="MobiDB-lite"/>
    </source>
</evidence>
<protein>
    <submittedName>
        <fullName evidence="2">Related to acid sphingomyelinase</fullName>
    </submittedName>
</protein>
<dbReference type="Proteomes" id="UP000054845">
    <property type="component" value="Unassembled WGS sequence"/>
</dbReference>
<name>A0A0P1BAR8_9BASI</name>
<evidence type="ECO:0000313" key="3">
    <source>
        <dbReference type="Proteomes" id="UP000054845"/>
    </source>
</evidence>
<proteinExistence type="predicted"/>
<feature type="region of interest" description="Disordered" evidence="1">
    <location>
        <begin position="31"/>
        <end position="50"/>
    </location>
</feature>
<dbReference type="AlphaFoldDB" id="A0A0P1BAR8"/>
<reference evidence="3" key="1">
    <citation type="submission" date="2014-09" db="EMBL/GenBank/DDBJ databases">
        <authorList>
            <person name="Sharma Rahul"/>
            <person name="Thines Marco"/>
        </authorList>
    </citation>
    <scope>NUCLEOTIDE SEQUENCE [LARGE SCALE GENOMIC DNA]</scope>
</reference>
<keyword evidence="3" id="KW-1185">Reference proteome</keyword>
<evidence type="ECO:0000313" key="2">
    <source>
        <dbReference type="EMBL" id="CEH13158.1"/>
    </source>
</evidence>
<dbReference type="STRING" id="401625.A0A0P1BAR8"/>
<dbReference type="OrthoDB" id="282973at2759"/>